<comment type="caution">
    <text evidence="1">The sequence shown here is derived from an EMBL/GenBank/DDBJ whole genome shotgun (WGS) entry which is preliminary data.</text>
</comment>
<gene>
    <name evidence="1" type="ORF">SteCoe_13698</name>
</gene>
<dbReference type="Proteomes" id="UP000187209">
    <property type="component" value="Unassembled WGS sequence"/>
</dbReference>
<organism evidence="1 2">
    <name type="scientific">Stentor coeruleus</name>
    <dbReference type="NCBI Taxonomy" id="5963"/>
    <lineage>
        <taxon>Eukaryota</taxon>
        <taxon>Sar</taxon>
        <taxon>Alveolata</taxon>
        <taxon>Ciliophora</taxon>
        <taxon>Postciliodesmatophora</taxon>
        <taxon>Heterotrichea</taxon>
        <taxon>Heterotrichida</taxon>
        <taxon>Stentoridae</taxon>
        <taxon>Stentor</taxon>
    </lineage>
</organism>
<proteinExistence type="predicted"/>
<keyword evidence="2" id="KW-1185">Reference proteome</keyword>
<name>A0A1R2C7Y1_9CILI</name>
<dbReference type="EMBL" id="MPUH01000249">
    <property type="protein sequence ID" value="OMJ85045.1"/>
    <property type="molecule type" value="Genomic_DNA"/>
</dbReference>
<reference evidence="1 2" key="1">
    <citation type="submission" date="2016-11" db="EMBL/GenBank/DDBJ databases">
        <title>The macronuclear genome of Stentor coeruleus: a giant cell with tiny introns.</title>
        <authorList>
            <person name="Slabodnick M."/>
            <person name="Ruby J.G."/>
            <person name="Reiff S.B."/>
            <person name="Swart E.C."/>
            <person name="Gosai S."/>
            <person name="Prabakaran S."/>
            <person name="Witkowska E."/>
            <person name="Larue G.E."/>
            <person name="Fisher S."/>
            <person name="Freeman R.M."/>
            <person name="Gunawardena J."/>
            <person name="Chu W."/>
            <person name="Stover N.A."/>
            <person name="Gregory B.D."/>
            <person name="Nowacki M."/>
            <person name="Derisi J."/>
            <person name="Roy S.W."/>
            <person name="Marshall W.F."/>
            <person name="Sood P."/>
        </authorList>
    </citation>
    <scope>NUCLEOTIDE SEQUENCE [LARGE SCALE GENOMIC DNA]</scope>
    <source>
        <strain evidence="1">WM001</strain>
    </source>
</reference>
<dbReference type="AlphaFoldDB" id="A0A1R2C7Y1"/>
<accession>A0A1R2C7Y1</accession>
<evidence type="ECO:0000313" key="1">
    <source>
        <dbReference type="EMBL" id="OMJ85045.1"/>
    </source>
</evidence>
<protein>
    <submittedName>
        <fullName evidence="1">Uncharacterized protein</fullName>
    </submittedName>
</protein>
<evidence type="ECO:0000313" key="2">
    <source>
        <dbReference type="Proteomes" id="UP000187209"/>
    </source>
</evidence>
<sequence>MEKFDNPYAKLFYAVYKLHSLGTLNNEEKVKLKGMIALSDSSIVKILNTYLEDQNDDSLMHEIVILVRPARQKPEAIITTKSTNDDISSPLGTFLHEKKKRQLAEHELKLSLKNTEIPSIIETHDEEIHLFSS</sequence>